<dbReference type="EMBL" id="LR214987">
    <property type="protein sequence ID" value="VEU65120.1"/>
    <property type="molecule type" value="Genomic_DNA"/>
</dbReference>
<keyword evidence="1" id="KW-1133">Transmembrane helix</keyword>
<evidence type="ECO:0000313" key="2">
    <source>
        <dbReference type="EMBL" id="VEU65120.1"/>
    </source>
</evidence>
<organism evidence="2 3">
    <name type="scientific">Mycoplasmopsis cynos</name>
    <dbReference type="NCBI Taxonomy" id="171284"/>
    <lineage>
        <taxon>Bacteria</taxon>
        <taxon>Bacillati</taxon>
        <taxon>Mycoplasmatota</taxon>
        <taxon>Mycoplasmoidales</taxon>
        <taxon>Metamycoplasmataceae</taxon>
        <taxon>Mycoplasmopsis</taxon>
    </lineage>
</organism>
<keyword evidence="1" id="KW-0812">Transmembrane</keyword>
<reference evidence="2 3" key="1">
    <citation type="submission" date="2019-01" db="EMBL/GenBank/DDBJ databases">
        <authorList>
            <consortium name="Pathogen Informatics"/>
        </authorList>
    </citation>
    <scope>NUCLEOTIDE SEQUENCE [LARGE SCALE GENOMIC DNA]</scope>
    <source>
        <strain evidence="2 3">NCTC10142</strain>
        <plasmid evidence="3">14</plasmid>
    </source>
</reference>
<keyword evidence="2" id="KW-0614">Plasmid</keyword>
<evidence type="ECO:0000256" key="1">
    <source>
        <dbReference type="SAM" id="Phobius"/>
    </source>
</evidence>
<gene>
    <name evidence="2" type="ORF">NCTC10142_00903</name>
</gene>
<dbReference type="AlphaFoldDB" id="A0A449AJG5"/>
<proteinExistence type="predicted"/>
<evidence type="ECO:0000313" key="3">
    <source>
        <dbReference type="Proteomes" id="UP000289506"/>
    </source>
</evidence>
<sequence length="91" mass="10799">MNIFFFEYLGIFISTLIIILNLYAIRWNERPYDTMYIFVHIAIVSAFTTFFLSVQAFLNISKRKQELSQNISKIDEIIELISTKENLIKKI</sequence>
<name>A0A449AJG5_9BACT</name>
<feature type="transmembrane region" description="Helical" evidence="1">
    <location>
        <begin position="5"/>
        <end position="25"/>
    </location>
</feature>
<accession>A0A449AJG5</accession>
<keyword evidence="1" id="KW-0472">Membrane</keyword>
<dbReference type="Proteomes" id="UP000289506">
    <property type="component" value="Plasmid 14"/>
</dbReference>
<protein>
    <submittedName>
        <fullName evidence="2">Uncharacterized protein</fullName>
    </submittedName>
</protein>
<dbReference type="RefSeq" id="WP_223216338.1">
    <property type="nucleotide sequence ID" value="NZ_LR214987.1"/>
</dbReference>
<feature type="transmembrane region" description="Helical" evidence="1">
    <location>
        <begin position="37"/>
        <end position="58"/>
    </location>
</feature>
<geneLocation type="plasmid" evidence="2 3">
    <name>14</name>
</geneLocation>